<dbReference type="Pfam" id="PF19279">
    <property type="entry name" value="YegS_C"/>
    <property type="match status" value="1"/>
</dbReference>
<dbReference type="AlphaFoldDB" id="A0A494TCD6"/>
<evidence type="ECO:0000256" key="2">
    <source>
        <dbReference type="ARBA" id="ARBA00022741"/>
    </source>
</evidence>
<dbReference type="InterPro" id="IPR017438">
    <property type="entry name" value="ATP-NAD_kinase_N"/>
</dbReference>
<evidence type="ECO:0000256" key="4">
    <source>
        <dbReference type="ARBA" id="ARBA00022840"/>
    </source>
</evidence>
<dbReference type="PANTHER" id="PTHR12358">
    <property type="entry name" value="SPHINGOSINE KINASE"/>
    <property type="match status" value="1"/>
</dbReference>
<organism evidence="6 7">
    <name type="scientific">Sphingomonas paeninsulae</name>
    <dbReference type="NCBI Taxonomy" id="2319844"/>
    <lineage>
        <taxon>Bacteria</taxon>
        <taxon>Pseudomonadati</taxon>
        <taxon>Pseudomonadota</taxon>
        <taxon>Alphaproteobacteria</taxon>
        <taxon>Sphingomonadales</taxon>
        <taxon>Sphingomonadaceae</taxon>
        <taxon>Sphingomonas</taxon>
    </lineage>
</organism>
<dbReference type="InterPro" id="IPR050187">
    <property type="entry name" value="Lipid_Phosphate_FormReg"/>
</dbReference>
<dbReference type="Pfam" id="PF00781">
    <property type="entry name" value="DAGK_cat"/>
    <property type="match status" value="1"/>
</dbReference>
<feature type="domain" description="DAGKc" evidence="5">
    <location>
        <begin position="2"/>
        <end position="131"/>
    </location>
</feature>
<dbReference type="KEGG" id="spha:D3Y57_15895"/>
<proteinExistence type="predicted"/>
<evidence type="ECO:0000259" key="5">
    <source>
        <dbReference type="PROSITE" id="PS50146"/>
    </source>
</evidence>
<evidence type="ECO:0000313" key="6">
    <source>
        <dbReference type="EMBL" id="AYJ87139.1"/>
    </source>
</evidence>
<keyword evidence="2" id="KW-0547">Nucleotide-binding</keyword>
<evidence type="ECO:0000256" key="3">
    <source>
        <dbReference type="ARBA" id="ARBA00022777"/>
    </source>
</evidence>
<protein>
    <submittedName>
        <fullName evidence="6">Diacylglycerol kinase family lipid kinase</fullName>
    </submittedName>
</protein>
<dbReference type="GO" id="GO:0005524">
    <property type="term" value="F:ATP binding"/>
    <property type="evidence" value="ECO:0007669"/>
    <property type="project" value="UniProtKB-KW"/>
</dbReference>
<sequence length="301" mass="31403">MAKARPLAVIVNKDGGAASRAGDALIDQIKAAFATTGISVTIEAIAGDDIAARVETAAKTGAVIVGGGDGTLGSAAAIAAKAGATLGILPLGTRNHLARELGIPMDLPSAAKVIADGHKRKIDLSSVNDRVFVNNASIGMYPAMVRVRDGLQKSHRLPKWIANIPAGWQTLGNLRHHRLRLTMDGAAKPIRTPLLFIGNNVYSLDLGKVGQRDALDDGKLSVFAVSPNSRAGLIGFGLRAMIGKSDSDRDFATLGVCETLELSSHARTIEVAVDGEIIRLQTPLRFSVKPGALEVFAGPAK</sequence>
<keyword evidence="4" id="KW-0067">ATP-binding</keyword>
<evidence type="ECO:0000256" key="1">
    <source>
        <dbReference type="ARBA" id="ARBA00022679"/>
    </source>
</evidence>
<accession>A0A494TCD6</accession>
<keyword evidence="1" id="KW-0808">Transferase</keyword>
<evidence type="ECO:0000313" key="7">
    <source>
        <dbReference type="Proteomes" id="UP000276254"/>
    </source>
</evidence>
<dbReference type="SMART" id="SM00046">
    <property type="entry name" value="DAGKc"/>
    <property type="match status" value="1"/>
</dbReference>
<dbReference type="Gene3D" id="3.40.50.10330">
    <property type="entry name" value="Probable inorganic polyphosphate/atp-NAD kinase, domain 1"/>
    <property type="match status" value="1"/>
</dbReference>
<dbReference type="Proteomes" id="UP000276254">
    <property type="component" value="Chromosome"/>
</dbReference>
<dbReference type="InterPro" id="IPR001206">
    <property type="entry name" value="Diacylglycerol_kinase_cat_dom"/>
</dbReference>
<dbReference type="PROSITE" id="PS50146">
    <property type="entry name" value="DAGK"/>
    <property type="match status" value="1"/>
</dbReference>
<reference evidence="6 7" key="1">
    <citation type="submission" date="2018-09" db="EMBL/GenBank/DDBJ databases">
        <title>Sphingomonas peninsula sp. nov., isolated from fildes peninsula, Antarctic soil.</title>
        <authorList>
            <person name="Yingchao G."/>
        </authorList>
    </citation>
    <scope>NUCLEOTIDE SEQUENCE [LARGE SCALE GENOMIC DNA]</scope>
    <source>
        <strain evidence="6 7">YZ-8</strain>
    </source>
</reference>
<keyword evidence="7" id="KW-1185">Reference proteome</keyword>
<dbReference type="InterPro" id="IPR045540">
    <property type="entry name" value="YegS/DAGK_C"/>
</dbReference>
<gene>
    <name evidence="6" type="ORF">D3Y57_15895</name>
</gene>
<dbReference type="SUPFAM" id="SSF111331">
    <property type="entry name" value="NAD kinase/diacylglycerol kinase-like"/>
    <property type="match status" value="1"/>
</dbReference>
<dbReference type="PANTHER" id="PTHR12358:SF54">
    <property type="entry name" value="SPHINGOSINE KINASE RELATED PROTEIN"/>
    <property type="match status" value="1"/>
</dbReference>
<dbReference type="RefSeq" id="WP_121154133.1">
    <property type="nucleotide sequence ID" value="NZ_CP032829.1"/>
</dbReference>
<keyword evidence="3 6" id="KW-0418">Kinase</keyword>
<dbReference type="InterPro" id="IPR016064">
    <property type="entry name" value="NAD/diacylglycerol_kinase_sf"/>
</dbReference>
<dbReference type="Gene3D" id="2.60.200.40">
    <property type="match status" value="1"/>
</dbReference>
<dbReference type="OrthoDB" id="142078at2"/>
<dbReference type="EMBL" id="CP032829">
    <property type="protein sequence ID" value="AYJ87139.1"/>
    <property type="molecule type" value="Genomic_DNA"/>
</dbReference>
<name>A0A494TCD6_SPHPE</name>
<dbReference type="GO" id="GO:0016301">
    <property type="term" value="F:kinase activity"/>
    <property type="evidence" value="ECO:0007669"/>
    <property type="project" value="UniProtKB-KW"/>
</dbReference>